<feature type="domain" description="Beta-lactamase-related" evidence="2">
    <location>
        <begin position="49"/>
        <end position="410"/>
    </location>
</feature>
<dbReference type="SUPFAM" id="SSF56601">
    <property type="entry name" value="beta-lactamase/transpeptidase-like"/>
    <property type="match status" value="1"/>
</dbReference>
<accession>A0ABW3C0V1</accession>
<dbReference type="InterPro" id="IPR050789">
    <property type="entry name" value="Diverse_Enzym_Activities"/>
</dbReference>
<sequence length="428" mass="44437">MTLQSGLDRRSLLGGIAAFGGLALLPACAATSQTAAPAAAPVRNWAALKALAERYVAERKVAGMIIGVGNGDAPAFYTGAGTLGLQRETPVDAKSIWRIYSMTKPITGVLAAQMISEGALGLDQPIADILPAFKAMKVAIDPATSLEARPASGPITVRHLLTHTAGFTYHFMPSAVGKAYRRFGLMPGMRTVGREPGDGESPSSLQAFANAVAELPLVADPGTAWNYSISLDVLGAVIEKVARKPFETVLQERLLTPLAMHDTGFSVPAASMDRLATNYLLHSNNLVPVDAPPKTEYAVPASYPAGGGGLVSTADDYMRFMRMVANGGHHGSAQIISPEAAKLAVSNLLPRGVFYEGNQGYGAGGRVVTTAGPGLIPGSYGWGGAAGTLASALPAQKLSVVLMTQYMPQQAYPLPEDLGKALAADLGL</sequence>
<dbReference type="GO" id="GO:0016787">
    <property type="term" value="F:hydrolase activity"/>
    <property type="evidence" value="ECO:0007669"/>
    <property type="project" value="UniProtKB-KW"/>
</dbReference>
<dbReference type="PANTHER" id="PTHR43283">
    <property type="entry name" value="BETA-LACTAMASE-RELATED"/>
    <property type="match status" value="1"/>
</dbReference>
<dbReference type="PROSITE" id="PS51318">
    <property type="entry name" value="TAT"/>
    <property type="match status" value="1"/>
</dbReference>
<dbReference type="InterPro" id="IPR012338">
    <property type="entry name" value="Beta-lactam/transpept-like"/>
</dbReference>
<protein>
    <submittedName>
        <fullName evidence="3">Serine hydrolase domain-containing protein</fullName>
        <ecNumber evidence="3">3.-.-.-</ecNumber>
    </submittedName>
</protein>
<organism evidence="3 4">
    <name type="scientific">Sphingosinicella xenopeptidilytica</name>
    <dbReference type="NCBI Taxonomy" id="364098"/>
    <lineage>
        <taxon>Bacteria</taxon>
        <taxon>Pseudomonadati</taxon>
        <taxon>Pseudomonadota</taxon>
        <taxon>Alphaproteobacteria</taxon>
        <taxon>Sphingomonadales</taxon>
        <taxon>Sphingosinicellaceae</taxon>
        <taxon>Sphingosinicella</taxon>
    </lineage>
</organism>
<keyword evidence="4" id="KW-1185">Reference proteome</keyword>
<proteinExistence type="predicted"/>
<name>A0ABW3C0V1_SPHXN</name>
<evidence type="ECO:0000313" key="4">
    <source>
        <dbReference type="Proteomes" id="UP001597124"/>
    </source>
</evidence>
<dbReference type="EC" id="3.-.-.-" evidence="3"/>
<dbReference type="Pfam" id="PF00144">
    <property type="entry name" value="Beta-lactamase"/>
    <property type="match status" value="1"/>
</dbReference>
<dbReference type="Proteomes" id="UP001597124">
    <property type="component" value="Unassembled WGS sequence"/>
</dbReference>
<comment type="caution">
    <text evidence="3">The sequence shown here is derived from an EMBL/GenBank/DDBJ whole genome shotgun (WGS) entry which is preliminary data.</text>
</comment>
<feature type="signal peptide" evidence="1">
    <location>
        <begin position="1"/>
        <end position="29"/>
    </location>
</feature>
<feature type="chain" id="PRO_5045418564" evidence="1">
    <location>
        <begin position="30"/>
        <end position="428"/>
    </location>
</feature>
<reference evidence="4" key="1">
    <citation type="journal article" date="2019" name="Int. J. Syst. Evol. Microbiol.">
        <title>The Global Catalogue of Microorganisms (GCM) 10K type strain sequencing project: providing services to taxonomists for standard genome sequencing and annotation.</title>
        <authorList>
            <consortium name="The Broad Institute Genomics Platform"/>
            <consortium name="The Broad Institute Genome Sequencing Center for Infectious Disease"/>
            <person name="Wu L."/>
            <person name="Ma J."/>
        </authorList>
    </citation>
    <scope>NUCLEOTIDE SEQUENCE [LARGE SCALE GENOMIC DNA]</scope>
    <source>
        <strain evidence="4">CCUG 52537</strain>
    </source>
</reference>
<dbReference type="InterPro" id="IPR001466">
    <property type="entry name" value="Beta-lactam-related"/>
</dbReference>
<keyword evidence="1" id="KW-0732">Signal</keyword>
<evidence type="ECO:0000256" key="1">
    <source>
        <dbReference type="SAM" id="SignalP"/>
    </source>
</evidence>
<keyword evidence="3" id="KW-0378">Hydrolase</keyword>
<evidence type="ECO:0000259" key="2">
    <source>
        <dbReference type="Pfam" id="PF00144"/>
    </source>
</evidence>
<evidence type="ECO:0000313" key="3">
    <source>
        <dbReference type="EMBL" id="MFD0848009.1"/>
    </source>
</evidence>
<dbReference type="InterPro" id="IPR006311">
    <property type="entry name" value="TAT_signal"/>
</dbReference>
<dbReference type="RefSeq" id="WP_381488069.1">
    <property type="nucleotide sequence ID" value="NZ_JBHTIK010000004.1"/>
</dbReference>
<gene>
    <name evidence="3" type="ORF">ACFQ00_06720</name>
</gene>
<dbReference type="Gene3D" id="3.40.710.10">
    <property type="entry name" value="DD-peptidase/beta-lactamase superfamily"/>
    <property type="match status" value="1"/>
</dbReference>
<dbReference type="PANTHER" id="PTHR43283:SF3">
    <property type="entry name" value="BETA-LACTAMASE FAMILY PROTEIN (AFU_ORTHOLOGUE AFUA_5G07500)"/>
    <property type="match status" value="1"/>
</dbReference>
<dbReference type="EMBL" id="JBHTIK010000004">
    <property type="protein sequence ID" value="MFD0848009.1"/>
    <property type="molecule type" value="Genomic_DNA"/>
</dbReference>